<sequence length="184" mass="21154">MAATIPQIKSTRLVLLLINFRLFICDNRPFNIPSLVSLHLFNTTIFPNNFRSSWQQAPLIPQMIKRKVISRYQSSFRGLIYSPINAALMLSIYAFVFSVALKVCPDPQHHDINDDTFIFALLLLMGLSLNLTLNPFIFIIEQARAMIRHGQLPHWSQVAPYYLPVTFVTWIGFNKTRQGFADVL</sequence>
<dbReference type="Proteomes" id="UP000236753">
    <property type="component" value="Unassembled WGS sequence"/>
</dbReference>
<feature type="transmembrane region" description="Helical" evidence="1">
    <location>
        <begin position="117"/>
        <end position="140"/>
    </location>
</feature>
<gene>
    <name evidence="2" type="ORF">SAMN05216334_10419</name>
</gene>
<keyword evidence="1" id="KW-0812">Transmembrane</keyword>
<keyword evidence="1" id="KW-0472">Membrane</keyword>
<keyword evidence="1" id="KW-1133">Transmembrane helix</keyword>
<dbReference type="EMBL" id="FNUX01000004">
    <property type="protein sequence ID" value="SEF58309.1"/>
    <property type="molecule type" value="Genomic_DNA"/>
</dbReference>
<protein>
    <submittedName>
        <fullName evidence="2">Uncharacterized protein</fullName>
    </submittedName>
</protein>
<reference evidence="2 3" key="1">
    <citation type="submission" date="2016-10" db="EMBL/GenBank/DDBJ databases">
        <authorList>
            <person name="de Groot N.N."/>
        </authorList>
    </citation>
    <scope>NUCLEOTIDE SEQUENCE [LARGE SCALE GENOMIC DNA]</scope>
    <source>
        <strain evidence="2 3">Nm13</strain>
    </source>
</reference>
<evidence type="ECO:0000256" key="1">
    <source>
        <dbReference type="SAM" id="Phobius"/>
    </source>
</evidence>
<organism evidence="2 3">
    <name type="scientific">Nitrosomonas ureae</name>
    <dbReference type="NCBI Taxonomy" id="44577"/>
    <lineage>
        <taxon>Bacteria</taxon>
        <taxon>Pseudomonadati</taxon>
        <taxon>Pseudomonadota</taxon>
        <taxon>Betaproteobacteria</taxon>
        <taxon>Nitrosomonadales</taxon>
        <taxon>Nitrosomonadaceae</taxon>
        <taxon>Nitrosomonas</taxon>
    </lineage>
</organism>
<dbReference type="RefSeq" id="WP_258039265.1">
    <property type="nucleotide sequence ID" value="NZ_FNUX01000004.1"/>
</dbReference>
<name>A0A1H5T699_9PROT</name>
<evidence type="ECO:0000313" key="3">
    <source>
        <dbReference type="Proteomes" id="UP000236753"/>
    </source>
</evidence>
<evidence type="ECO:0000313" key="2">
    <source>
        <dbReference type="EMBL" id="SEF58309.1"/>
    </source>
</evidence>
<accession>A0A1H5T699</accession>
<dbReference type="AlphaFoldDB" id="A0A1H5T699"/>
<feature type="transmembrane region" description="Helical" evidence="1">
    <location>
        <begin position="76"/>
        <end position="97"/>
    </location>
</feature>
<proteinExistence type="predicted"/>